<dbReference type="SUPFAM" id="SSF57903">
    <property type="entry name" value="FYVE/PHD zinc finger"/>
    <property type="match status" value="1"/>
</dbReference>
<feature type="compositionally biased region" description="Basic and acidic residues" evidence="5">
    <location>
        <begin position="290"/>
        <end position="333"/>
    </location>
</feature>
<dbReference type="InterPro" id="IPR011011">
    <property type="entry name" value="Znf_FYVE_PHD"/>
</dbReference>
<dbReference type="PROSITE" id="PS51257">
    <property type="entry name" value="PROKAR_LIPOPROTEIN"/>
    <property type="match status" value="1"/>
</dbReference>
<gene>
    <name evidence="7" type="ORF">D9756_007448</name>
</gene>
<evidence type="ECO:0000313" key="8">
    <source>
        <dbReference type="Proteomes" id="UP000559027"/>
    </source>
</evidence>
<dbReference type="PROSITE" id="PS50016">
    <property type="entry name" value="ZF_PHD_2"/>
    <property type="match status" value="1"/>
</dbReference>
<feature type="domain" description="PHD-type" evidence="6">
    <location>
        <begin position="1"/>
        <end position="68"/>
    </location>
</feature>
<feature type="compositionally biased region" description="Pro residues" evidence="5">
    <location>
        <begin position="222"/>
        <end position="233"/>
    </location>
</feature>
<accession>A0A8H5D2Y3</accession>
<feature type="compositionally biased region" description="Low complexity" evidence="5">
    <location>
        <begin position="249"/>
        <end position="260"/>
    </location>
</feature>
<comment type="caution">
    <text evidence="7">The sequence shown here is derived from an EMBL/GenBank/DDBJ whole genome shotgun (WGS) entry which is preliminary data.</text>
</comment>
<evidence type="ECO:0000313" key="7">
    <source>
        <dbReference type="EMBL" id="KAF5351751.1"/>
    </source>
</evidence>
<protein>
    <recommendedName>
        <fullName evidence="6">PHD-type domain-containing protein</fullName>
    </recommendedName>
</protein>
<keyword evidence="8" id="KW-1185">Reference proteome</keyword>
<dbReference type="Gene3D" id="3.30.40.10">
    <property type="entry name" value="Zinc/RING finger domain, C3HC4 (zinc finger)"/>
    <property type="match status" value="1"/>
</dbReference>
<keyword evidence="2 4" id="KW-0863">Zinc-finger</keyword>
<feature type="compositionally biased region" description="Polar residues" evidence="5">
    <location>
        <begin position="167"/>
        <end position="188"/>
    </location>
</feature>
<dbReference type="Proteomes" id="UP000559027">
    <property type="component" value="Unassembled WGS sequence"/>
</dbReference>
<sequence length="467" mass="51375">MSCTRCTKSHSTVQAFLLACHDCNRKWHHRCHIPPVSDQELVSRIKAHNAGDVTNGLQGWTCKRCTKGGTASLAGTPTPRASAGPSSDTRAQPISRSSSLRDISTVDSHRPTISLPSDATQPSPKPSPSTAPSTRTSRTSTIQDDNEVIVIDGSDSDSPPSKPSKSAKTTISESRPTTALSRSSSRKTATIAKAVKSATRLSKPVHPLAREEEESSDSSAQNPPPLPQRPLLPPSNQMPAYRQTPLSITNNTNDAVTTTNHSRPRKKRASEAAVGSSSRAMTPSQPLSLGEKEVKREAFKRQAVENEKRRRFEHRQRQQEFFRAKSEEKEPQLERITTHVVDLTLDTPGRQTQAHPSDATSGPPASTAATLPAEKDTQTSPIVVSMTRAAVEKESQKEPELDLLPQWIHVRKLDGDIWDRAAERKASAVPPCHPRRKFQARKLGDAQPHIYRFDSIQWIENMKRGSR</sequence>
<evidence type="ECO:0000256" key="4">
    <source>
        <dbReference type="PROSITE-ProRule" id="PRU00146"/>
    </source>
</evidence>
<evidence type="ECO:0000259" key="6">
    <source>
        <dbReference type="PROSITE" id="PS50016"/>
    </source>
</evidence>
<evidence type="ECO:0000256" key="3">
    <source>
        <dbReference type="ARBA" id="ARBA00022833"/>
    </source>
</evidence>
<proteinExistence type="predicted"/>
<feature type="compositionally biased region" description="Low complexity" evidence="5">
    <location>
        <begin position="130"/>
        <end position="141"/>
    </location>
</feature>
<evidence type="ECO:0000256" key="5">
    <source>
        <dbReference type="SAM" id="MobiDB-lite"/>
    </source>
</evidence>
<dbReference type="InterPro" id="IPR013083">
    <property type="entry name" value="Znf_RING/FYVE/PHD"/>
</dbReference>
<keyword evidence="1" id="KW-0479">Metal-binding</keyword>
<evidence type="ECO:0000256" key="1">
    <source>
        <dbReference type="ARBA" id="ARBA00022723"/>
    </source>
</evidence>
<dbReference type="GO" id="GO:0008270">
    <property type="term" value="F:zinc ion binding"/>
    <property type="evidence" value="ECO:0007669"/>
    <property type="project" value="UniProtKB-KW"/>
</dbReference>
<dbReference type="InterPro" id="IPR019787">
    <property type="entry name" value="Znf_PHD-finger"/>
</dbReference>
<feature type="region of interest" description="Disordered" evidence="5">
    <location>
        <begin position="347"/>
        <end position="378"/>
    </location>
</feature>
<evidence type="ECO:0000256" key="2">
    <source>
        <dbReference type="ARBA" id="ARBA00022771"/>
    </source>
</evidence>
<feature type="compositionally biased region" description="Polar residues" evidence="5">
    <location>
        <begin position="84"/>
        <end position="106"/>
    </location>
</feature>
<feature type="compositionally biased region" description="Polar residues" evidence="5">
    <location>
        <begin position="275"/>
        <end position="287"/>
    </location>
</feature>
<reference evidence="7 8" key="1">
    <citation type="journal article" date="2020" name="ISME J.">
        <title>Uncovering the hidden diversity of litter-decomposition mechanisms in mushroom-forming fungi.</title>
        <authorList>
            <person name="Floudas D."/>
            <person name="Bentzer J."/>
            <person name="Ahren D."/>
            <person name="Johansson T."/>
            <person name="Persson P."/>
            <person name="Tunlid A."/>
        </authorList>
    </citation>
    <scope>NUCLEOTIDE SEQUENCE [LARGE SCALE GENOMIC DNA]</scope>
    <source>
        <strain evidence="7 8">CBS 146.42</strain>
    </source>
</reference>
<organism evidence="7 8">
    <name type="scientific">Leucocoprinus leucothites</name>
    <dbReference type="NCBI Taxonomy" id="201217"/>
    <lineage>
        <taxon>Eukaryota</taxon>
        <taxon>Fungi</taxon>
        <taxon>Dikarya</taxon>
        <taxon>Basidiomycota</taxon>
        <taxon>Agaricomycotina</taxon>
        <taxon>Agaricomycetes</taxon>
        <taxon>Agaricomycetidae</taxon>
        <taxon>Agaricales</taxon>
        <taxon>Agaricineae</taxon>
        <taxon>Agaricaceae</taxon>
        <taxon>Leucocoprinus</taxon>
    </lineage>
</organism>
<feature type="region of interest" description="Disordered" evidence="5">
    <location>
        <begin position="69"/>
        <end position="333"/>
    </location>
</feature>
<dbReference type="EMBL" id="JAACJO010000012">
    <property type="protein sequence ID" value="KAF5351751.1"/>
    <property type="molecule type" value="Genomic_DNA"/>
</dbReference>
<dbReference type="AlphaFoldDB" id="A0A8H5D2Y3"/>
<dbReference type="OrthoDB" id="10033786at2759"/>
<keyword evidence="3" id="KW-0862">Zinc</keyword>
<feature type="compositionally biased region" description="Low complexity" evidence="5">
    <location>
        <begin position="156"/>
        <end position="166"/>
    </location>
</feature>
<name>A0A8H5D2Y3_9AGAR</name>
<feature type="compositionally biased region" description="Low complexity" evidence="5">
    <location>
        <begin position="356"/>
        <end position="372"/>
    </location>
</feature>